<evidence type="ECO:0000313" key="10">
    <source>
        <dbReference type="EMBL" id="KAK3092806.1"/>
    </source>
</evidence>
<evidence type="ECO:0000256" key="3">
    <source>
        <dbReference type="ARBA" id="ARBA00022679"/>
    </source>
</evidence>
<dbReference type="InterPro" id="IPR027417">
    <property type="entry name" value="P-loop_NTPase"/>
</dbReference>
<proteinExistence type="inferred from homology"/>
<dbReference type="AlphaFoldDB" id="A0AA88XUL8"/>
<reference evidence="10" key="1">
    <citation type="submission" date="2019-08" db="EMBL/GenBank/DDBJ databases">
        <title>The improved chromosome-level genome for the pearl oyster Pinctada fucata martensii using PacBio sequencing and Hi-C.</title>
        <authorList>
            <person name="Zheng Z."/>
        </authorList>
    </citation>
    <scope>NUCLEOTIDE SEQUENCE</scope>
    <source>
        <strain evidence="10">ZZ-2019</strain>
        <tissue evidence="10">Adductor muscle</tissue>
    </source>
</reference>
<keyword evidence="4" id="KW-0812">Transmembrane</keyword>
<gene>
    <name evidence="10" type="ORF">FSP39_007431</name>
</gene>
<evidence type="ECO:0000256" key="5">
    <source>
        <dbReference type="ARBA" id="ARBA00022968"/>
    </source>
</evidence>
<dbReference type="GO" id="GO:0000139">
    <property type="term" value="C:Golgi membrane"/>
    <property type="evidence" value="ECO:0007669"/>
    <property type="project" value="UniProtKB-SubCell"/>
</dbReference>
<evidence type="ECO:0000256" key="4">
    <source>
        <dbReference type="ARBA" id="ARBA00022692"/>
    </source>
</evidence>
<keyword evidence="8" id="KW-0472">Membrane</keyword>
<organism evidence="10 11">
    <name type="scientific">Pinctada imbricata</name>
    <name type="common">Atlantic pearl-oyster</name>
    <name type="synonym">Pinctada martensii</name>
    <dbReference type="NCBI Taxonomy" id="66713"/>
    <lineage>
        <taxon>Eukaryota</taxon>
        <taxon>Metazoa</taxon>
        <taxon>Spiralia</taxon>
        <taxon>Lophotrochozoa</taxon>
        <taxon>Mollusca</taxon>
        <taxon>Bivalvia</taxon>
        <taxon>Autobranchia</taxon>
        <taxon>Pteriomorphia</taxon>
        <taxon>Pterioida</taxon>
        <taxon>Pterioidea</taxon>
        <taxon>Pteriidae</taxon>
        <taxon>Pinctada</taxon>
    </lineage>
</organism>
<dbReference type="Pfam" id="PF06990">
    <property type="entry name" value="Gal-3-0_sulfotr"/>
    <property type="match status" value="1"/>
</dbReference>
<evidence type="ECO:0000313" key="11">
    <source>
        <dbReference type="Proteomes" id="UP001186944"/>
    </source>
</evidence>
<dbReference type="EMBL" id="VSWD01000009">
    <property type="protein sequence ID" value="KAK3092806.1"/>
    <property type="molecule type" value="Genomic_DNA"/>
</dbReference>
<evidence type="ECO:0000256" key="6">
    <source>
        <dbReference type="ARBA" id="ARBA00022989"/>
    </source>
</evidence>
<dbReference type="GO" id="GO:0009247">
    <property type="term" value="P:glycolipid biosynthetic process"/>
    <property type="evidence" value="ECO:0007669"/>
    <property type="project" value="InterPro"/>
</dbReference>
<comment type="subcellular location">
    <subcellularLocation>
        <location evidence="1">Golgi apparatus membrane</location>
        <topology evidence="1">Single-pass type II membrane protein</topology>
    </subcellularLocation>
</comment>
<name>A0AA88XUL8_PINIB</name>
<keyword evidence="6" id="KW-1133">Transmembrane helix</keyword>
<keyword evidence="11" id="KW-1185">Reference proteome</keyword>
<accession>A0AA88XUL8</accession>
<evidence type="ECO:0008006" key="12">
    <source>
        <dbReference type="Google" id="ProtNLM"/>
    </source>
</evidence>
<comment type="caution">
    <text evidence="10">The sequence shown here is derived from an EMBL/GenBank/DDBJ whole genome shotgun (WGS) entry which is preliminary data.</text>
</comment>
<dbReference type="PANTHER" id="PTHR14647:SF87">
    <property type="entry name" value="PUTATIVE-RELATED"/>
    <property type="match status" value="1"/>
</dbReference>
<sequence length="250" mass="29551">MYIGLVREPFSHFVSSFIYYTNVCKLPDLLKIPRNDTASSISWYLGNKAFIDKNHTREGKVDWTHMRNGMAYDFGFPINDIRNASRMKIDKFVKKLDVEFDLVIVLEHLDESLVLMRRMLRWSMKDILYILQSNKGVINSTDVKNSLTGRDRQRHREWEPVDIALYNHFLNKLLKQVYKQGASFQKELEDFKLTKHAAMQFCEDKKIKEELKWTIESTNEEITINSYDCTMLETIGLKFTPLIKQSKKYS</sequence>
<keyword evidence="5" id="KW-0735">Signal-anchor</keyword>
<dbReference type="InterPro" id="IPR009729">
    <property type="entry name" value="Gal-3-0_sulfotransfrase"/>
</dbReference>
<evidence type="ECO:0000256" key="1">
    <source>
        <dbReference type="ARBA" id="ARBA00004323"/>
    </source>
</evidence>
<evidence type="ECO:0000256" key="8">
    <source>
        <dbReference type="ARBA" id="ARBA00023136"/>
    </source>
</evidence>
<keyword evidence="3" id="KW-0808">Transferase</keyword>
<protein>
    <recommendedName>
        <fullName evidence="12">Galactosylceramide sulfotransferase-like</fullName>
    </recommendedName>
</protein>
<comment type="similarity">
    <text evidence="2">Belongs to the galactose-3-O-sulfotransferase family.</text>
</comment>
<keyword evidence="9" id="KW-0325">Glycoprotein</keyword>
<dbReference type="Gene3D" id="3.40.50.300">
    <property type="entry name" value="P-loop containing nucleotide triphosphate hydrolases"/>
    <property type="match status" value="1"/>
</dbReference>
<evidence type="ECO:0000256" key="2">
    <source>
        <dbReference type="ARBA" id="ARBA00008124"/>
    </source>
</evidence>
<dbReference type="PANTHER" id="PTHR14647">
    <property type="entry name" value="GALACTOSE-3-O-SULFOTRANSFERASE"/>
    <property type="match status" value="1"/>
</dbReference>
<dbReference type="GO" id="GO:0001733">
    <property type="term" value="F:galactosylceramide sulfotransferase activity"/>
    <property type="evidence" value="ECO:0007669"/>
    <property type="project" value="InterPro"/>
</dbReference>
<evidence type="ECO:0000256" key="9">
    <source>
        <dbReference type="ARBA" id="ARBA00023180"/>
    </source>
</evidence>
<evidence type="ECO:0000256" key="7">
    <source>
        <dbReference type="ARBA" id="ARBA00023034"/>
    </source>
</evidence>
<dbReference type="Proteomes" id="UP001186944">
    <property type="component" value="Unassembled WGS sequence"/>
</dbReference>
<keyword evidence="7" id="KW-0333">Golgi apparatus</keyword>